<evidence type="ECO:0000313" key="4">
    <source>
        <dbReference type="Proteomes" id="UP000239549"/>
    </source>
</evidence>
<dbReference type="InterPro" id="IPR000160">
    <property type="entry name" value="GGDEF_dom"/>
</dbReference>
<feature type="transmembrane region" description="Helical" evidence="1">
    <location>
        <begin position="140"/>
        <end position="165"/>
    </location>
</feature>
<feature type="transmembrane region" description="Helical" evidence="1">
    <location>
        <begin position="112"/>
        <end position="128"/>
    </location>
</feature>
<dbReference type="PANTHER" id="PTHR45138">
    <property type="entry name" value="REGULATORY COMPONENTS OF SENSORY TRANSDUCTION SYSTEM"/>
    <property type="match status" value="1"/>
</dbReference>
<dbReference type="InterPro" id="IPR050469">
    <property type="entry name" value="Diguanylate_Cyclase"/>
</dbReference>
<dbReference type="Proteomes" id="UP000239549">
    <property type="component" value="Unassembled WGS sequence"/>
</dbReference>
<sequence>MKSGRGFLHILYVWLVILSGYWLLFYYFSAVDLDKITEYLLMIGLGILSEWLVVSFPLGRLSGGFSIVMACMLIYGPETCAWIGALAYLIARGVANRGDPLPTTLFNSSQQVLAVMGASYLCSLLPLVKLQASSQERLDLTYGAGMAAFVLFYFVINHGLVYIYAYPRKPRQRAMPWQDALRWDGLTYLITAPFGIIMALLYFRMGMATAVLLFVPLLVVQFVLRMYVHVELANRELRAMYEISRRLGGKLVAKEIPGLLLQEARRAMSFHCGVVYLQSDNPGVYKAEAVYGQFSKQMKKTVVYAGESFFGFVVTNREPEIIYDSRADFRVKGDPGMPQVYRSMVLVPLTAEGSVVGLLVLGEKRPMAYGEHHLQTLAVIVGVLSVALNNSLLERRIDYLEKIDTQTGLYNRGCFYQLCLDYFGDEPGKPETGALVITGVDYMDQLNRRYGYRAGDWVLQKVARVIHEMKPEGSQAGRYGGDQFILLLPGMNEEEAFVLAEDIRQAVGESRLPEGLPGNIRISCGVAVFPGDGDNTDKLLELCEKSLHRAKRTGKDRVVCASQL</sequence>
<accession>A0A2L2XNL8</accession>
<keyword evidence="4" id="KW-1185">Reference proteome</keyword>
<dbReference type="CDD" id="cd01949">
    <property type="entry name" value="GGDEF"/>
    <property type="match status" value="1"/>
</dbReference>
<dbReference type="RefSeq" id="WP_104373620.1">
    <property type="nucleotide sequence ID" value="NZ_BFAV01000172.1"/>
</dbReference>
<organism evidence="3 4">
    <name type="scientific">Desulfocucumis palustris</name>
    <dbReference type="NCBI Taxonomy" id="1898651"/>
    <lineage>
        <taxon>Bacteria</taxon>
        <taxon>Bacillati</taxon>
        <taxon>Bacillota</taxon>
        <taxon>Clostridia</taxon>
        <taxon>Eubacteriales</taxon>
        <taxon>Desulfocucumaceae</taxon>
        <taxon>Desulfocucumis</taxon>
    </lineage>
</organism>
<feature type="transmembrane region" description="Helical" evidence="1">
    <location>
        <begin position="209"/>
        <end position="228"/>
    </location>
</feature>
<dbReference type="Gene3D" id="3.30.70.270">
    <property type="match status" value="1"/>
</dbReference>
<keyword evidence="1" id="KW-0812">Transmembrane</keyword>
<dbReference type="PANTHER" id="PTHR45138:SF9">
    <property type="entry name" value="DIGUANYLATE CYCLASE DGCM-RELATED"/>
    <property type="match status" value="1"/>
</dbReference>
<reference evidence="4" key="1">
    <citation type="submission" date="2018-02" db="EMBL/GenBank/DDBJ databases">
        <title>Genome sequence of Desulfocucumis palustris strain NAW-5.</title>
        <authorList>
            <person name="Watanabe M."/>
            <person name="Kojima H."/>
            <person name="Fukui M."/>
        </authorList>
    </citation>
    <scope>NUCLEOTIDE SEQUENCE [LARGE SCALE GENOMIC DNA]</scope>
    <source>
        <strain evidence="4">NAW-5</strain>
    </source>
</reference>
<feature type="transmembrane region" description="Helical" evidence="1">
    <location>
        <begin position="39"/>
        <end position="59"/>
    </location>
</feature>
<feature type="transmembrane region" description="Helical" evidence="1">
    <location>
        <begin position="186"/>
        <end position="203"/>
    </location>
</feature>
<proteinExistence type="predicted"/>
<dbReference type="GO" id="GO:0052621">
    <property type="term" value="F:diguanylate cyclase activity"/>
    <property type="evidence" value="ECO:0007669"/>
    <property type="project" value="TreeGrafter"/>
</dbReference>
<keyword evidence="1" id="KW-1133">Transmembrane helix</keyword>
<dbReference type="Gene3D" id="3.30.450.40">
    <property type="match status" value="1"/>
</dbReference>
<keyword evidence="1" id="KW-0472">Membrane</keyword>
<dbReference type="EMBL" id="BFAV01000172">
    <property type="protein sequence ID" value="GBF35561.1"/>
    <property type="molecule type" value="Genomic_DNA"/>
</dbReference>
<feature type="domain" description="GGDEF" evidence="2">
    <location>
        <begin position="431"/>
        <end position="563"/>
    </location>
</feature>
<gene>
    <name evidence="3" type="ORF">DCCM_4690</name>
</gene>
<dbReference type="Pfam" id="PF00990">
    <property type="entry name" value="GGDEF"/>
    <property type="match status" value="1"/>
</dbReference>
<dbReference type="Pfam" id="PF20972">
    <property type="entry name" value="MASE9"/>
    <property type="match status" value="1"/>
</dbReference>
<dbReference type="OrthoDB" id="9783388at2"/>
<dbReference type="InterPro" id="IPR043128">
    <property type="entry name" value="Rev_trsase/Diguanyl_cyclase"/>
</dbReference>
<evidence type="ECO:0000256" key="1">
    <source>
        <dbReference type="SAM" id="Phobius"/>
    </source>
</evidence>
<dbReference type="Pfam" id="PF13185">
    <property type="entry name" value="GAF_2"/>
    <property type="match status" value="1"/>
</dbReference>
<feature type="transmembrane region" description="Helical" evidence="1">
    <location>
        <begin position="65"/>
        <end position="91"/>
    </location>
</feature>
<dbReference type="InterPro" id="IPR029787">
    <property type="entry name" value="Nucleotide_cyclase"/>
</dbReference>
<dbReference type="SMART" id="SM00065">
    <property type="entry name" value="GAF"/>
    <property type="match status" value="1"/>
</dbReference>
<comment type="caution">
    <text evidence="3">The sequence shown here is derived from an EMBL/GenBank/DDBJ whole genome shotgun (WGS) entry which is preliminary data.</text>
</comment>
<dbReference type="NCBIfam" id="TIGR00254">
    <property type="entry name" value="GGDEF"/>
    <property type="match status" value="1"/>
</dbReference>
<evidence type="ECO:0000313" key="3">
    <source>
        <dbReference type="EMBL" id="GBF35561.1"/>
    </source>
</evidence>
<dbReference type="AlphaFoldDB" id="A0A2L2XNL8"/>
<dbReference type="PROSITE" id="PS50887">
    <property type="entry name" value="GGDEF"/>
    <property type="match status" value="1"/>
</dbReference>
<dbReference type="InterPro" id="IPR003018">
    <property type="entry name" value="GAF"/>
</dbReference>
<feature type="transmembrane region" description="Helical" evidence="1">
    <location>
        <begin position="6"/>
        <end position="27"/>
    </location>
</feature>
<dbReference type="SMART" id="SM00267">
    <property type="entry name" value="GGDEF"/>
    <property type="match status" value="1"/>
</dbReference>
<name>A0A2L2XNL8_9FIRM</name>
<dbReference type="SUPFAM" id="SSF55781">
    <property type="entry name" value="GAF domain-like"/>
    <property type="match status" value="1"/>
</dbReference>
<protein>
    <recommendedName>
        <fullName evidence="2">GGDEF domain-containing protein</fullName>
    </recommendedName>
</protein>
<dbReference type="InterPro" id="IPR048430">
    <property type="entry name" value="MASE9"/>
</dbReference>
<dbReference type="InterPro" id="IPR029016">
    <property type="entry name" value="GAF-like_dom_sf"/>
</dbReference>
<dbReference type="SUPFAM" id="SSF55073">
    <property type="entry name" value="Nucleotide cyclase"/>
    <property type="match status" value="1"/>
</dbReference>
<evidence type="ECO:0000259" key="2">
    <source>
        <dbReference type="PROSITE" id="PS50887"/>
    </source>
</evidence>